<evidence type="ECO:0000256" key="20">
    <source>
        <dbReference type="ARBA" id="ARBA00029719"/>
    </source>
</evidence>
<keyword evidence="19 24" id="KW-0472">Membrane</keyword>
<evidence type="ECO:0000256" key="11">
    <source>
        <dbReference type="ARBA" id="ARBA00022741"/>
    </source>
</evidence>
<dbReference type="SUPFAM" id="SSF56784">
    <property type="entry name" value="HAD-like"/>
    <property type="match status" value="1"/>
</dbReference>
<evidence type="ECO:0000259" key="25">
    <source>
        <dbReference type="PROSITE" id="PS50846"/>
    </source>
</evidence>
<dbReference type="Pfam" id="PF00702">
    <property type="entry name" value="Hydrolase"/>
    <property type="match status" value="1"/>
</dbReference>
<evidence type="ECO:0000256" key="15">
    <source>
        <dbReference type="ARBA" id="ARBA00022967"/>
    </source>
</evidence>
<organism evidence="26 27">
    <name type="scientific">Lysinibacillus composti</name>
    <dbReference type="NCBI Taxonomy" id="720633"/>
    <lineage>
        <taxon>Bacteria</taxon>
        <taxon>Bacillati</taxon>
        <taxon>Bacillota</taxon>
        <taxon>Bacilli</taxon>
        <taxon>Bacillales</taxon>
        <taxon>Bacillaceae</taxon>
        <taxon>Lysinibacillus</taxon>
    </lineage>
</organism>
<dbReference type="Gene3D" id="3.30.70.100">
    <property type="match status" value="2"/>
</dbReference>
<evidence type="ECO:0000256" key="22">
    <source>
        <dbReference type="ARBA" id="ARBA00049289"/>
    </source>
</evidence>
<dbReference type="InterPro" id="IPR001757">
    <property type="entry name" value="P_typ_ATPase"/>
</dbReference>
<dbReference type="GO" id="GO:0016887">
    <property type="term" value="F:ATP hydrolysis activity"/>
    <property type="evidence" value="ECO:0007669"/>
    <property type="project" value="InterPro"/>
</dbReference>
<dbReference type="Gene3D" id="3.40.50.1000">
    <property type="entry name" value="HAD superfamily/HAD-like"/>
    <property type="match status" value="1"/>
</dbReference>
<evidence type="ECO:0000256" key="6">
    <source>
        <dbReference type="ARBA" id="ARBA00022475"/>
    </source>
</evidence>
<dbReference type="NCBIfam" id="TIGR00003">
    <property type="entry name" value="copper ion binding protein"/>
    <property type="match status" value="2"/>
</dbReference>
<dbReference type="GO" id="GO:0005507">
    <property type="term" value="F:copper ion binding"/>
    <property type="evidence" value="ECO:0007669"/>
    <property type="project" value="InterPro"/>
</dbReference>
<dbReference type="CDD" id="cd02094">
    <property type="entry name" value="P-type_ATPase_Cu-like"/>
    <property type="match status" value="1"/>
</dbReference>
<dbReference type="InterPro" id="IPR006122">
    <property type="entry name" value="HMA_Cu_ion-bd"/>
</dbReference>
<dbReference type="GO" id="GO:0005524">
    <property type="term" value="F:ATP binding"/>
    <property type="evidence" value="ECO:0007669"/>
    <property type="project" value="UniProtKB-UniRule"/>
</dbReference>
<evidence type="ECO:0000313" key="27">
    <source>
        <dbReference type="Proteomes" id="UP000274033"/>
    </source>
</evidence>
<dbReference type="GO" id="GO:0005886">
    <property type="term" value="C:plasma membrane"/>
    <property type="evidence" value="ECO:0007669"/>
    <property type="project" value="UniProtKB-SubCell"/>
</dbReference>
<evidence type="ECO:0000256" key="21">
    <source>
        <dbReference type="ARBA" id="ARBA00033239"/>
    </source>
</evidence>
<evidence type="ECO:0000256" key="7">
    <source>
        <dbReference type="ARBA" id="ARBA00022553"/>
    </source>
</evidence>
<keyword evidence="10" id="KW-0677">Repeat</keyword>
<dbReference type="SUPFAM" id="SSF55008">
    <property type="entry name" value="HMA, heavy metal-associated domain"/>
    <property type="match status" value="2"/>
</dbReference>
<dbReference type="PRINTS" id="PR00942">
    <property type="entry name" value="CUATPASEI"/>
</dbReference>
<reference evidence="26 27" key="1">
    <citation type="journal article" date="2013" name="J. Microbiol.">
        <title>Lysinibacillus chungkukjangi sp. nov., isolated from Chungkukjang, Korean fermented soybean food.</title>
        <authorList>
            <person name="Kim S.J."/>
            <person name="Jang Y.H."/>
            <person name="Hamada M."/>
            <person name="Ahn J.H."/>
            <person name="Weon H.Y."/>
            <person name="Suzuki K."/>
            <person name="Whang K.S."/>
            <person name="Kwon S.W."/>
        </authorList>
    </citation>
    <scope>NUCLEOTIDE SEQUENCE [LARGE SCALE GENOMIC DNA]</scope>
    <source>
        <strain evidence="26 27">MCCC 1A12701</strain>
    </source>
</reference>
<evidence type="ECO:0000313" key="26">
    <source>
        <dbReference type="EMBL" id="RQW76130.1"/>
    </source>
</evidence>
<keyword evidence="15" id="KW-1278">Translocase</keyword>
<evidence type="ECO:0000256" key="16">
    <source>
        <dbReference type="ARBA" id="ARBA00022989"/>
    </source>
</evidence>
<dbReference type="EMBL" id="RRCT01000001">
    <property type="protein sequence ID" value="RQW76130.1"/>
    <property type="molecule type" value="Genomic_DNA"/>
</dbReference>
<dbReference type="InterPro" id="IPR044492">
    <property type="entry name" value="P_typ_ATPase_HD_dom"/>
</dbReference>
<evidence type="ECO:0000256" key="8">
    <source>
        <dbReference type="ARBA" id="ARBA00022692"/>
    </source>
</evidence>
<dbReference type="Gene3D" id="3.40.1110.10">
    <property type="entry name" value="Calcium-transporting ATPase, cytoplasmic domain N"/>
    <property type="match status" value="2"/>
</dbReference>
<dbReference type="NCBIfam" id="TIGR01511">
    <property type="entry name" value="ATPase-IB1_Cu"/>
    <property type="match status" value="1"/>
</dbReference>
<dbReference type="InterPro" id="IPR036163">
    <property type="entry name" value="HMA_dom_sf"/>
</dbReference>
<protein>
    <recommendedName>
        <fullName evidence="4">Copper-exporting P-type ATPase</fullName>
        <ecNumber evidence="3">7.2.2.8</ecNumber>
    </recommendedName>
    <alternativeName>
        <fullName evidence="20">Copper-exporting P-type ATPase A</fullName>
    </alternativeName>
    <alternativeName>
        <fullName evidence="21">Cu(+)-exporting ATPase</fullName>
    </alternativeName>
</protein>
<dbReference type="AlphaFoldDB" id="A0A3N9UJH8"/>
<evidence type="ECO:0000256" key="4">
    <source>
        <dbReference type="ARBA" id="ARBA00015102"/>
    </source>
</evidence>
<dbReference type="FunFam" id="3.40.50.1000:FF:000144">
    <property type="entry name" value="copper-transporting ATPase 1 isoform X2"/>
    <property type="match status" value="1"/>
</dbReference>
<dbReference type="FunFam" id="3.30.70.100:FF:000005">
    <property type="entry name" value="Copper-exporting P-type ATPase A"/>
    <property type="match status" value="2"/>
</dbReference>
<comment type="caution">
    <text evidence="26">The sequence shown here is derived from an EMBL/GenBank/DDBJ whole genome shotgun (WGS) entry which is preliminary data.</text>
</comment>
<dbReference type="InterPro" id="IPR017969">
    <property type="entry name" value="Heavy-metal-associated_CS"/>
</dbReference>
<dbReference type="Gene3D" id="2.70.150.10">
    <property type="entry name" value="Calcium-transporting ATPase, cytoplasmic transduction domain A"/>
    <property type="match status" value="1"/>
</dbReference>
<keyword evidence="14" id="KW-0460">Magnesium</keyword>
<feature type="transmembrane region" description="Helical" evidence="24">
    <location>
        <begin position="755"/>
        <end position="772"/>
    </location>
</feature>
<evidence type="ECO:0000256" key="10">
    <source>
        <dbReference type="ARBA" id="ARBA00022737"/>
    </source>
</evidence>
<comment type="subcellular location">
    <subcellularLocation>
        <location evidence="1">Cell membrane</location>
        <topology evidence="1">Multi-pass membrane protein</topology>
    </subcellularLocation>
</comment>
<dbReference type="PROSITE" id="PS00154">
    <property type="entry name" value="ATPASE_E1_E2"/>
    <property type="match status" value="1"/>
</dbReference>
<evidence type="ECO:0000256" key="19">
    <source>
        <dbReference type="ARBA" id="ARBA00023136"/>
    </source>
</evidence>
<dbReference type="SUPFAM" id="SSF81665">
    <property type="entry name" value="Calcium ATPase, transmembrane domain M"/>
    <property type="match status" value="1"/>
</dbReference>
<dbReference type="InterPro" id="IPR023298">
    <property type="entry name" value="ATPase_P-typ_TM_dom_sf"/>
</dbReference>
<dbReference type="EC" id="7.2.2.8" evidence="3"/>
<keyword evidence="12" id="KW-0187">Copper transport</keyword>
<dbReference type="InterPro" id="IPR006121">
    <property type="entry name" value="HMA_dom"/>
</dbReference>
<keyword evidence="5" id="KW-0813">Transport</keyword>
<dbReference type="Pfam" id="PF00403">
    <property type="entry name" value="HMA"/>
    <property type="match status" value="2"/>
</dbReference>
<dbReference type="Pfam" id="PF00122">
    <property type="entry name" value="E1-E2_ATPase"/>
    <property type="match status" value="1"/>
</dbReference>
<dbReference type="GO" id="GO:0055070">
    <property type="term" value="P:copper ion homeostasis"/>
    <property type="evidence" value="ECO:0007669"/>
    <property type="project" value="TreeGrafter"/>
</dbReference>
<proteinExistence type="inferred from homology"/>
<evidence type="ECO:0000256" key="17">
    <source>
        <dbReference type="ARBA" id="ARBA00023008"/>
    </source>
</evidence>
<evidence type="ECO:0000256" key="5">
    <source>
        <dbReference type="ARBA" id="ARBA00022448"/>
    </source>
</evidence>
<accession>A0A3N9UJH8</accession>
<keyword evidence="6 24" id="KW-1003">Cell membrane</keyword>
<feature type="transmembrane region" description="Helical" evidence="24">
    <location>
        <begin position="412"/>
        <end position="434"/>
    </location>
</feature>
<keyword evidence="9 24" id="KW-0479">Metal-binding</keyword>
<keyword evidence="7" id="KW-0597">Phosphoprotein</keyword>
<dbReference type="Proteomes" id="UP000274033">
    <property type="component" value="Unassembled WGS sequence"/>
</dbReference>
<dbReference type="InterPro" id="IPR027256">
    <property type="entry name" value="P-typ_ATPase_IB"/>
</dbReference>
<dbReference type="InterPro" id="IPR036412">
    <property type="entry name" value="HAD-like_sf"/>
</dbReference>
<evidence type="ECO:0000256" key="9">
    <source>
        <dbReference type="ARBA" id="ARBA00022723"/>
    </source>
</evidence>
<dbReference type="SUPFAM" id="SSF81653">
    <property type="entry name" value="Calcium ATPase, transduction domain A"/>
    <property type="match status" value="1"/>
</dbReference>
<dbReference type="SFLD" id="SFLDG00002">
    <property type="entry name" value="C1.7:_P-type_atpase_like"/>
    <property type="match status" value="1"/>
</dbReference>
<dbReference type="CDD" id="cd00371">
    <property type="entry name" value="HMA"/>
    <property type="match status" value="2"/>
</dbReference>
<dbReference type="InterPro" id="IPR008250">
    <property type="entry name" value="ATPase_P-typ_transduc_dom_A_sf"/>
</dbReference>
<evidence type="ECO:0000256" key="1">
    <source>
        <dbReference type="ARBA" id="ARBA00004651"/>
    </source>
</evidence>
<dbReference type="PROSITE" id="PS01047">
    <property type="entry name" value="HMA_1"/>
    <property type="match status" value="2"/>
</dbReference>
<evidence type="ECO:0000256" key="2">
    <source>
        <dbReference type="ARBA" id="ARBA00006024"/>
    </source>
</evidence>
<gene>
    <name evidence="26" type="ORF">EBB45_00830</name>
</gene>
<evidence type="ECO:0000256" key="14">
    <source>
        <dbReference type="ARBA" id="ARBA00022842"/>
    </source>
</evidence>
<keyword evidence="18" id="KW-0406">Ion transport</keyword>
<evidence type="ECO:0000256" key="23">
    <source>
        <dbReference type="ARBA" id="ARBA00055366"/>
    </source>
</evidence>
<dbReference type="InterPro" id="IPR018303">
    <property type="entry name" value="ATPase_P-typ_P_site"/>
</dbReference>
<keyword evidence="17" id="KW-0186">Copper</keyword>
<dbReference type="InterPro" id="IPR059000">
    <property type="entry name" value="ATPase_P-type_domA"/>
</dbReference>
<keyword evidence="8 24" id="KW-0812">Transmembrane</keyword>
<dbReference type="NCBIfam" id="TIGR01494">
    <property type="entry name" value="ATPase_P-type"/>
    <property type="match status" value="1"/>
</dbReference>
<sequence>MSNELKETSLQITGMTCAACATRIEKGLSKMEGVEQANVNLALEKSVIKYDPQKVKEEDFEKKIQHLGYGIAKEKKELTITGMTCAACATRIEKGLSKMEGVSIANVNLALENATIEFNPSQVSVTEIIQRVEKLGYGAHLKENEKDAVDYRERAIQKQKQKFIISAILSLPLLYTMVGHFSFTSFIYMPDILMNPWIQMALATPVQFIIGKQFYVSAFKALRNKSANMDVLVVLGTSAAYFYSVYQAIITMGEHHYAQLYFETSSVLITLIILGKLFEAKAKGRSSEAIKKLMGLQAKTALVIRDGVETEISLDEVVVGDTLLVKPGEKIPVDGEVIEGETAVDESMLTGESIPVDKTQGDTLFGSTINKNGFIKMQATKIGRDTALSQIIKVVEDAQGSKAPIQRLADKISGIFVPIVIGIALVTFVIWIAFVSPGEFAPALEALIAVLVIACPCALGLATPTSIMAGSGRAAELGILFKGGEHLEQTHHINTVVVDKTGTVTKGKPELTDVIIADGINEVEFLSMIGSSEKQSEHPLAEAIVQGIEARNIKLVNVEKFEAIPGYGVKAIIEDKEILIGTRKLMIENNINISFVLSTMEELEVKGKTAMLASIDGHYAGLVAVADTIKDTSKKAINRLQDMGIEVIMMTGDNERTAKAIGAEVGVNHVIAEVLPEGKAEEVKKLQASGKKVAMVGDGINDAPALAVADTGMAIGTGTDVAMEAADITLIRGDLNSIADAIIMSHKTMRNIKQNLFWAFAYNTLGIPIAAAGFLAPWVAGAAMAFSSVSVVLNALRLQRVKIEK</sequence>
<evidence type="ECO:0000256" key="3">
    <source>
        <dbReference type="ARBA" id="ARBA00012517"/>
    </source>
</evidence>
<keyword evidence="27" id="KW-1185">Reference proteome</keyword>
<dbReference type="NCBIfam" id="TIGR01525">
    <property type="entry name" value="ATPase-IB_hvy"/>
    <property type="match status" value="1"/>
</dbReference>
<feature type="transmembrane region" description="Helical" evidence="24">
    <location>
        <begin position="163"/>
        <end position="188"/>
    </location>
</feature>
<dbReference type="SFLD" id="SFLDF00027">
    <property type="entry name" value="p-type_atpase"/>
    <property type="match status" value="1"/>
</dbReference>
<evidence type="ECO:0000256" key="13">
    <source>
        <dbReference type="ARBA" id="ARBA00022840"/>
    </source>
</evidence>
<dbReference type="GO" id="GO:0043682">
    <property type="term" value="F:P-type divalent copper transporter activity"/>
    <property type="evidence" value="ECO:0007669"/>
    <property type="project" value="TreeGrafter"/>
</dbReference>
<evidence type="ECO:0000256" key="12">
    <source>
        <dbReference type="ARBA" id="ARBA00022796"/>
    </source>
</evidence>
<evidence type="ECO:0000256" key="18">
    <source>
        <dbReference type="ARBA" id="ARBA00023065"/>
    </source>
</evidence>
<keyword evidence="13 24" id="KW-0067">ATP-binding</keyword>
<feature type="transmembrane region" description="Helical" evidence="24">
    <location>
        <begin position="227"/>
        <end position="246"/>
    </location>
</feature>
<feature type="domain" description="HMA" evidence="25">
    <location>
        <begin position="74"/>
        <end position="140"/>
    </location>
</feature>
<dbReference type="PRINTS" id="PR00119">
    <property type="entry name" value="CATATPASE"/>
</dbReference>
<dbReference type="InterPro" id="IPR023214">
    <property type="entry name" value="HAD_sf"/>
</dbReference>
<keyword evidence="11 24" id="KW-0547">Nucleotide-binding</keyword>
<keyword evidence="16 24" id="KW-1133">Transmembrane helix</keyword>
<name>A0A3N9UJH8_9BACI</name>
<dbReference type="InterPro" id="IPR023299">
    <property type="entry name" value="ATPase_P-typ_cyto_dom_N"/>
</dbReference>
<dbReference type="RefSeq" id="WP_124761661.1">
    <property type="nucleotide sequence ID" value="NZ_JAFBDY010000001.1"/>
</dbReference>
<dbReference type="OrthoDB" id="9813266at2"/>
<evidence type="ECO:0000256" key="24">
    <source>
        <dbReference type="RuleBase" id="RU362081"/>
    </source>
</evidence>
<feature type="domain" description="HMA" evidence="25">
    <location>
        <begin position="6"/>
        <end position="72"/>
    </location>
</feature>
<dbReference type="PANTHER" id="PTHR43520:SF8">
    <property type="entry name" value="P-TYPE CU(+) TRANSPORTER"/>
    <property type="match status" value="1"/>
</dbReference>
<comment type="similarity">
    <text evidence="2 24">Belongs to the cation transport ATPase (P-type) (TC 3.A.3) family. Type IB subfamily.</text>
</comment>
<feature type="transmembrane region" description="Helical" evidence="24">
    <location>
        <begin position="258"/>
        <end position="278"/>
    </location>
</feature>
<dbReference type="FunFam" id="2.70.150.10:FF:000002">
    <property type="entry name" value="Copper-transporting ATPase 1, putative"/>
    <property type="match status" value="1"/>
</dbReference>
<comment type="catalytic activity">
    <reaction evidence="22">
        <text>Cu(+)(in) + ATP + H2O = Cu(+)(out) + ADP + phosphate + H(+)</text>
        <dbReference type="Rhea" id="RHEA:25792"/>
        <dbReference type="ChEBI" id="CHEBI:15377"/>
        <dbReference type="ChEBI" id="CHEBI:15378"/>
        <dbReference type="ChEBI" id="CHEBI:30616"/>
        <dbReference type="ChEBI" id="CHEBI:43474"/>
        <dbReference type="ChEBI" id="CHEBI:49552"/>
        <dbReference type="ChEBI" id="CHEBI:456216"/>
        <dbReference type="EC" id="7.2.2.8"/>
    </reaction>
</comment>
<dbReference type="PANTHER" id="PTHR43520">
    <property type="entry name" value="ATP7, ISOFORM B"/>
    <property type="match status" value="1"/>
</dbReference>
<feature type="transmembrane region" description="Helical" evidence="24">
    <location>
        <begin position="440"/>
        <end position="463"/>
    </location>
</feature>
<comment type="function">
    <text evidence="23">Involved in copper export.</text>
</comment>
<feature type="transmembrane region" description="Helical" evidence="24">
    <location>
        <begin position="194"/>
        <end position="215"/>
    </location>
</feature>
<dbReference type="GO" id="GO:0140581">
    <property type="term" value="F:P-type monovalent copper transporter activity"/>
    <property type="evidence" value="ECO:0007669"/>
    <property type="project" value="UniProtKB-EC"/>
</dbReference>
<feature type="transmembrane region" description="Helical" evidence="24">
    <location>
        <begin position="778"/>
        <end position="796"/>
    </location>
</feature>
<dbReference type="SFLD" id="SFLDS00003">
    <property type="entry name" value="Haloacid_Dehalogenase"/>
    <property type="match status" value="1"/>
</dbReference>
<dbReference type="PROSITE" id="PS50846">
    <property type="entry name" value="HMA_2"/>
    <property type="match status" value="2"/>
</dbReference>